<feature type="coiled-coil region" evidence="1">
    <location>
        <begin position="153"/>
        <end position="180"/>
    </location>
</feature>
<dbReference type="EMBL" id="CAUYUJ010002832">
    <property type="protein sequence ID" value="CAK0802566.1"/>
    <property type="molecule type" value="Genomic_DNA"/>
</dbReference>
<sequence length="1789" mass="195544">MGAADPREQSPLWLCSGGCASNWASRLKCRECDRRCSTKVEDAARKAHKEALKGGPKPGIHQQPRGAWARQKLAPWEHDKLQRQDSELAALRHQVEALKADSAKAKLTALRDLKEELQKLGGGEQATSCVEAVEAKYSEPPKPKSLPALEGQRRKLEGQHQKAFAKVAELEDQRVKLDQRICEAKDSVAEFKCKLQAADAEIESRHAAGVLGDGLRGVAKVLEQFKATAVGNQAVLHGLIQLQDVVKKEQETLDAADDAAPGDGAAAADGGSGDPHEGVPGSAGSGGESVPVPDELVDSLMEDAPEGESYEQRRKRFSDIIGAQLKRPRGYRDFLDWLDGLHSLEDAGPTRRPVADITFVQETRVREGGREAVQLWHRKRGFDVDLAAGLSTGDGPQSVPGGVGIGVRQRFAAAALDTKFRQPHRVLRRVVNIGDGLAIDLVSVYLRDGEGMSEANADILWEVAPQLRVAVRPWILAGGFNMDPLQVAARAATAGGLVLHAGAPTCRAGALNEPDCAVISGVLQQFVFSHGPVVEAPIGPRSPVLLEVRGLHADAAVQQLHRAARLPFDRAIGCFPWAPLPAWTWEEGTAPPSPRAAMQEWLRHAEGYLLPLYDMHGDEAQKFAGRADGVRFANVSLADASRRRWAQLSSHETRAWGGLVSLLQRADLLVARGKDLQGLASLRARLAALRLADYDGSMAPVPRCELGAAATSSDAALRRRLIEHARAQQQASQRSGAAAARRQLQAWAKGSATGGGKLAHRFSKPEPLAKATLVAADVDEGDALPVNGDEAVQHCLKEWLPLWLDPRRRGGLEEAASWEAPEPLPSLEVDSLRYLLKRYGRWAGLGWDQLHPRQLLLLDESFLARLLDALASWEDAPEAYLDWLSVIVFRVKADGGRRPIALTCLQLRLWSAMRGPIVREWEAQHHEVWYIGGELNTCERAGWVHQTLTALAYEKGCSCATGIAKLLLFISFKKVAAFYPSVRLGSVVDDFALQTVGTTGMVKAVLGPATRMLLSCFDEKRVPVHFGKLCYLTPDAEVAKQLESEWPAEDGRAQRGRLLGNDVHDGRWRRTAIGARRVEDALARSRRLQILRAAGAKVATVQRGGPAAAATWGSATTGASVGLRLRCYPKGIERDPAVVNAGQVVLQFGMALWLGYPTPFALNALLEKAKQRFATAKRPWATCRDPVAAFFLTISRLGWSIEGGRHVATDQGLEVDLARVSPYFSKELAEGAAKRLSDRDATFRLYPHQSSDLYWGSLQRLSRTKESLGWQQHQRAALHSVISGTVLSQTRLYKRSMASEWDCLMCRGAPGTLWHRLYGCDGHAAFRKDEASPELLRRAEVARAARGNCGEMFGRCLFPSLDHVILRRDPNGYPVRWYRRPASGYLTGLIFTDGSAVGTRWPDLQRAGWSLAQCDRHGRLVAAAWGWVPLAMAPRQEARDGEDYAYHMAAFLFFGHVDFQTDCAGTVACAQRGAAWACRPGSPRAHMWNAFYASFDGSRSYTVTKVLAHATAADVEADRATWWQRAGNRLADEAAKVGAKLALTDDQLDLAYGLDLIARQAMIFTGKLHARMAARKLLDHASDIILEFSEPEAGYEEPEASGGHAAEASGLLARRRWHWLLRGPRRRATSPLQLDDLGSLAVTGPGADGTTMVHCVKCYAYAHQRMQGILGPCGTGAGREPQIDRIRRGLFPNVKGGRGAWRLGEQLFPSEAWRAKFSQRLSPSAAPEASRATGGGQRGTAQRLTRSRALLRFRVGPEQEADFPSWSARQRAARRSKGDPDELEGEASD</sequence>
<feature type="compositionally biased region" description="Low complexity" evidence="2">
    <location>
        <begin position="258"/>
        <end position="269"/>
    </location>
</feature>
<dbReference type="InterPro" id="IPR036691">
    <property type="entry name" value="Endo/exonu/phosph_ase_sf"/>
</dbReference>
<feature type="compositionally biased region" description="Basic and acidic residues" evidence="2">
    <location>
        <begin position="43"/>
        <end position="52"/>
    </location>
</feature>
<organism evidence="3 4">
    <name type="scientific">Prorocentrum cordatum</name>
    <dbReference type="NCBI Taxonomy" id="2364126"/>
    <lineage>
        <taxon>Eukaryota</taxon>
        <taxon>Sar</taxon>
        <taxon>Alveolata</taxon>
        <taxon>Dinophyceae</taxon>
        <taxon>Prorocentrales</taxon>
        <taxon>Prorocentraceae</taxon>
        <taxon>Prorocentrum</taxon>
    </lineage>
</organism>
<feature type="region of interest" description="Disordered" evidence="2">
    <location>
        <begin position="1718"/>
        <end position="1789"/>
    </location>
</feature>
<name>A0ABN9QD44_9DINO</name>
<feature type="region of interest" description="Disordered" evidence="2">
    <location>
        <begin position="43"/>
        <end position="67"/>
    </location>
</feature>
<evidence type="ECO:0000313" key="4">
    <source>
        <dbReference type="Proteomes" id="UP001189429"/>
    </source>
</evidence>
<gene>
    <name evidence="3" type="ORF">PCOR1329_LOCUS10048</name>
</gene>
<evidence type="ECO:0000256" key="1">
    <source>
        <dbReference type="SAM" id="Coils"/>
    </source>
</evidence>
<protein>
    <submittedName>
        <fullName evidence="3">Uncharacterized protein</fullName>
    </submittedName>
</protein>
<feature type="coiled-coil region" evidence="1">
    <location>
        <begin position="81"/>
        <end position="120"/>
    </location>
</feature>
<dbReference type="SUPFAM" id="SSF56219">
    <property type="entry name" value="DNase I-like"/>
    <property type="match status" value="1"/>
</dbReference>
<feature type="region of interest" description="Disordered" evidence="2">
    <location>
        <begin position="252"/>
        <end position="293"/>
    </location>
</feature>
<reference evidence="3" key="1">
    <citation type="submission" date="2023-10" db="EMBL/GenBank/DDBJ databases">
        <authorList>
            <person name="Chen Y."/>
            <person name="Shah S."/>
            <person name="Dougan E. K."/>
            <person name="Thang M."/>
            <person name="Chan C."/>
        </authorList>
    </citation>
    <scope>NUCLEOTIDE SEQUENCE [LARGE SCALE GENOMIC DNA]</scope>
</reference>
<evidence type="ECO:0000313" key="3">
    <source>
        <dbReference type="EMBL" id="CAK0802566.1"/>
    </source>
</evidence>
<comment type="caution">
    <text evidence="3">The sequence shown here is derived from an EMBL/GenBank/DDBJ whole genome shotgun (WGS) entry which is preliminary data.</text>
</comment>
<keyword evidence="4" id="KW-1185">Reference proteome</keyword>
<evidence type="ECO:0000256" key="2">
    <source>
        <dbReference type="SAM" id="MobiDB-lite"/>
    </source>
</evidence>
<proteinExistence type="predicted"/>
<dbReference type="Proteomes" id="UP001189429">
    <property type="component" value="Unassembled WGS sequence"/>
</dbReference>
<accession>A0ABN9QD44</accession>
<keyword evidence="1" id="KW-0175">Coiled coil</keyword>